<evidence type="ECO:0000259" key="2">
    <source>
        <dbReference type="SMART" id="SM00903"/>
    </source>
</evidence>
<dbReference type="RefSeq" id="WP_130108639.1">
    <property type="nucleotide sequence ID" value="NZ_CP035806.1"/>
</dbReference>
<feature type="domain" description="Flavin reductase like" evidence="2">
    <location>
        <begin position="25"/>
        <end position="169"/>
    </location>
</feature>
<organism evidence="3 4">
    <name type="scientific">Leucobacter triazinivorans</name>
    <dbReference type="NCBI Taxonomy" id="1784719"/>
    <lineage>
        <taxon>Bacteria</taxon>
        <taxon>Bacillati</taxon>
        <taxon>Actinomycetota</taxon>
        <taxon>Actinomycetes</taxon>
        <taxon>Micrococcales</taxon>
        <taxon>Microbacteriaceae</taxon>
        <taxon>Leucobacter</taxon>
    </lineage>
</organism>
<dbReference type="Gene3D" id="2.30.110.10">
    <property type="entry name" value="Electron Transport, Fmn-binding Protein, Chain A"/>
    <property type="match status" value="1"/>
</dbReference>
<evidence type="ECO:0000313" key="4">
    <source>
        <dbReference type="Proteomes" id="UP000289260"/>
    </source>
</evidence>
<proteinExistence type="predicted"/>
<protein>
    <submittedName>
        <fullName evidence="3">Flavin reductase</fullName>
    </submittedName>
</protein>
<dbReference type="AlphaFoldDB" id="A0A4P6KC65"/>
<dbReference type="InterPro" id="IPR012349">
    <property type="entry name" value="Split_barrel_FMN-bd"/>
</dbReference>
<dbReference type="KEGG" id="ltr:EVS81_00390"/>
<sequence>MGSETGGSERDVATANGAEALKRAFREHPTGVALITAQTDEGPVGLTASSVASVAVDPPAISFSVTRATGSAGGILGAESYLVHLLDARHAEVARSFAVSGADRFTPGQGWTELPTGEPYLPESRVALRCRTLHSLGVGASVIVVAEVLDARFGDAHAPMVYHDREFRTLAAEPGPSRSRTI</sequence>
<dbReference type="Proteomes" id="UP000289260">
    <property type="component" value="Chromosome"/>
</dbReference>
<name>A0A4P6KC65_9MICO</name>
<dbReference type="GO" id="GO:0010181">
    <property type="term" value="F:FMN binding"/>
    <property type="evidence" value="ECO:0007669"/>
    <property type="project" value="InterPro"/>
</dbReference>
<dbReference type="PANTHER" id="PTHR30466:SF1">
    <property type="entry name" value="FMN REDUCTASE (NADH) RUTF"/>
    <property type="match status" value="1"/>
</dbReference>
<gene>
    <name evidence="3" type="ORF">EVS81_00390</name>
</gene>
<dbReference type="GO" id="GO:0042602">
    <property type="term" value="F:riboflavin reductase (NADPH) activity"/>
    <property type="evidence" value="ECO:0007669"/>
    <property type="project" value="TreeGrafter"/>
</dbReference>
<dbReference type="GO" id="GO:0006208">
    <property type="term" value="P:pyrimidine nucleobase catabolic process"/>
    <property type="evidence" value="ECO:0007669"/>
    <property type="project" value="TreeGrafter"/>
</dbReference>
<dbReference type="SMART" id="SM00903">
    <property type="entry name" value="Flavin_Reduct"/>
    <property type="match status" value="1"/>
</dbReference>
<dbReference type="Pfam" id="PF01613">
    <property type="entry name" value="Flavin_Reduct"/>
    <property type="match status" value="1"/>
</dbReference>
<dbReference type="PANTHER" id="PTHR30466">
    <property type="entry name" value="FLAVIN REDUCTASE"/>
    <property type="match status" value="1"/>
</dbReference>
<keyword evidence="1" id="KW-0560">Oxidoreductase</keyword>
<dbReference type="SUPFAM" id="SSF50475">
    <property type="entry name" value="FMN-binding split barrel"/>
    <property type="match status" value="1"/>
</dbReference>
<keyword evidence="4" id="KW-1185">Reference proteome</keyword>
<evidence type="ECO:0000256" key="1">
    <source>
        <dbReference type="ARBA" id="ARBA00023002"/>
    </source>
</evidence>
<accession>A0A4P6KC65</accession>
<dbReference type="InterPro" id="IPR002563">
    <property type="entry name" value="Flavin_Rdtase-like_dom"/>
</dbReference>
<reference evidence="3 4" key="1">
    <citation type="submission" date="2019-02" db="EMBL/GenBank/DDBJ databases">
        <authorList>
            <person name="Sun L."/>
            <person name="Pan D."/>
            <person name="Wu X."/>
        </authorList>
    </citation>
    <scope>NUCLEOTIDE SEQUENCE [LARGE SCALE GENOMIC DNA]</scope>
    <source>
        <strain evidence="3 4">JW-1</strain>
    </source>
</reference>
<dbReference type="EMBL" id="CP035806">
    <property type="protein sequence ID" value="QBE47481.1"/>
    <property type="molecule type" value="Genomic_DNA"/>
</dbReference>
<evidence type="ECO:0000313" key="3">
    <source>
        <dbReference type="EMBL" id="QBE47481.1"/>
    </source>
</evidence>
<dbReference type="InterPro" id="IPR050268">
    <property type="entry name" value="NADH-dep_flavin_reductase"/>
</dbReference>
<dbReference type="OrthoDB" id="8901155at2"/>